<evidence type="ECO:0000313" key="5">
    <source>
        <dbReference type="Proteomes" id="UP001156601"/>
    </source>
</evidence>
<dbReference type="InterPro" id="IPR037021">
    <property type="entry name" value="RnfH_sf"/>
</dbReference>
<keyword evidence="5" id="KW-1185">Reference proteome</keyword>
<dbReference type="NCBIfam" id="NF002490">
    <property type="entry name" value="PRK01777.1"/>
    <property type="match status" value="1"/>
</dbReference>
<reference evidence="4" key="1">
    <citation type="journal article" date="2014" name="Int. J. Syst. Evol. Microbiol.">
        <title>Complete genome sequence of Corynebacterium casei LMG S-19264T (=DSM 44701T), isolated from a smear-ripened cheese.</title>
        <authorList>
            <consortium name="US DOE Joint Genome Institute (JGI-PGF)"/>
            <person name="Walter F."/>
            <person name="Albersmeier A."/>
            <person name="Kalinowski J."/>
            <person name="Ruckert C."/>
        </authorList>
    </citation>
    <scope>NUCLEOTIDE SEQUENCE</scope>
    <source>
        <strain evidence="4">NBRC 110023</strain>
    </source>
</reference>
<dbReference type="Proteomes" id="UP001156601">
    <property type="component" value="Unassembled WGS sequence"/>
</dbReference>
<dbReference type="AlphaFoldDB" id="A0AA37T0I7"/>
<reference evidence="4" key="2">
    <citation type="submission" date="2023-01" db="EMBL/GenBank/DDBJ databases">
        <title>Draft genome sequence of Agaribacter marinus strain NBRC 110023.</title>
        <authorList>
            <person name="Sun Q."/>
            <person name="Mori K."/>
        </authorList>
    </citation>
    <scope>NUCLEOTIDE SEQUENCE</scope>
    <source>
        <strain evidence="4">NBRC 110023</strain>
    </source>
</reference>
<dbReference type="Pfam" id="PF03658">
    <property type="entry name" value="Ub-RnfH"/>
    <property type="match status" value="1"/>
</dbReference>
<gene>
    <name evidence="4" type="ORF">GCM10007852_11460</name>
</gene>
<comment type="caution">
    <text evidence="4">The sequence shown here is derived from an EMBL/GenBank/DDBJ whole genome shotgun (WGS) entry which is preliminary data.</text>
</comment>
<organism evidence="4 5">
    <name type="scientific">Agaribacter marinus</name>
    <dbReference type="NCBI Taxonomy" id="1431249"/>
    <lineage>
        <taxon>Bacteria</taxon>
        <taxon>Pseudomonadati</taxon>
        <taxon>Pseudomonadota</taxon>
        <taxon>Gammaproteobacteria</taxon>
        <taxon>Alteromonadales</taxon>
        <taxon>Alteromonadaceae</taxon>
        <taxon>Agaribacter</taxon>
    </lineage>
</organism>
<dbReference type="InterPro" id="IPR016155">
    <property type="entry name" value="Mopterin_synth/thiamin_S_b"/>
</dbReference>
<comment type="similarity">
    <text evidence="1 2">Belongs to the UPF0125 (RnfH) family.</text>
</comment>
<dbReference type="InterPro" id="IPR005346">
    <property type="entry name" value="RnfH"/>
</dbReference>
<proteinExistence type="inferred from homology"/>
<dbReference type="RefSeq" id="WP_284216543.1">
    <property type="nucleotide sequence ID" value="NZ_BSOT01000005.1"/>
</dbReference>
<dbReference type="Gene3D" id="3.10.20.280">
    <property type="entry name" value="RnfH-like"/>
    <property type="match status" value="1"/>
</dbReference>
<dbReference type="HAMAP" id="MF_00460">
    <property type="entry name" value="UPF0125_RnfH"/>
    <property type="match status" value="1"/>
</dbReference>
<dbReference type="EMBL" id="BSOT01000005">
    <property type="protein sequence ID" value="GLR70238.1"/>
    <property type="molecule type" value="Genomic_DNA"/>
</dbReference>
<accession>A0AA37T0I7</accession>
<dbReference type="SUPFAM" id="SSF54285">
    <property type="entry name" value="MoaD/ThiS"/>
    <property type="match status" value="1"/>
</dbReference>
<protein>
    <recommendedName>
        <fullName evidence="2">UPF0125 protein GCM10007852_11460</fullName>
    </recommendedName>
</protein>
<evidence type="ECO:0000256" key="2">
    <source>
        <dbReference type="HAMAP-Rule" id="MF_00460"/>
    </source>
</evidence>
<name>A0AA37T0I7_9ALTE</name>
<dbReference type="PANTHER" id="PTHR37483">
    <property type="entry name" value="UPF0125 PROTEIN RATB"/>
    <property type="match status" value="1"/>
</dbReference>
<evidence type="ECO:0000313" key="4">
    <source>
        <dbReference type="EMBL" id="GLR70238.1"/>
    </source>
</evidence>
<dbReference type="PANTHER" id="PTHR37483:SF1">
    <property type="entry name" value="UPF0125 PROTEIN RATB"/>
    <property type="match status" value="1"/>
</dbReference>
<feature type="region of interest" description="Disordered" evidence="3">
    <location>
        <begin position="90"/>
        <end position="115"/>
    </location>
</feature>
<evidence type="ECO:0000256" key="3">
    <source>
        <dbReference type="SAM" id="MobiDB-lite"/>
    </source>
</evidence>
<evidence type="ECO:0000256" key="1">
    <source>
        <dbReference type="ARBA" id="ARBA00010645"/>
    </source>
</evidence>
<sequence>MSDKVSIEVSYALPDKQTLLNLSVEPNSSVQQGIEQSGILAMYPNIDLSVIKVGVWSRVCKLDTELKEGDRIEIYRPLIADPKEVRKLRAQRAKEEGRADKVTGGRISPDKKVKT</sequence>